<keyword evidence="2" id="KW-0812">Transmembrane</keyword>
<feature type="domain" description="WW" evidence="3">
    <location>
        <begin position="82"/>
        <end position="116"/>
    </location>
</feature>
<keyword evidence="2" id="KW-0472">Membrane</keyword>
<protein>
    <recommendedName>
        <fullName evidence="3">WW domain-containing protein</fullName>
    </recommendedName>
</protein>
<dbReference type="Pfam" id="PF00397">
    <property type="entry name" value="WW"/>
    <property type="match status" value="3"/>
</dbReference>
<feature type="compositionally biased region" description="Polar residues" evidence="1">
    <location>
        <begin position="313"/>
        <end position="330"/>
    </location>
</feature>
<keyword evidence="5" id="KW-1185">Reference proteome</keyword>
<sequence>MFQRFRKKNHDGPVWNPDLNLPAGWSKFTDQSGGEFYRNNTTQEVQYERPTSDVHPANQQDNTPQLANVTNHSNSSISQITQDFSSGWAPCIDPASGRTYYTEIATGRTAWEIPVNENEVNQTSMEMNNSNTRTTAQTMAHAAYGKVSHQQQQHQYQQQLQQQHQYQQPQQVSSNRAMLDGNSTQGSSFSKLPSPFTSPVASDVNNVSNNISPIPIPQSEMNSYSQRNGENSKNYEDSMDLKSDNAASWGMSTQTLDMQTPMGAQTEKSSPFQNEVNYEEIVDLNSGRTYYRNLATGETSWEKPTLPPEAGGETQNKSSSPVQSNQTSPEVQKENDSFDESEYQEYIDQASGRPYYRNTITGEVSWEKKKNGMHLQSQEQVKTKRRNSQLPPGWNAIVDEMSGRTYYTNPHEGKISWQRPSNTIQEADSNVDDYQDNPSNQENEGIAEDEEYYHDGTQWIRKSNGQAQDNTETYRTELSSDAQSHSYFMLCCDMRKAVILTNFVALILYILFIVIIFVGVDFLGTGLDNVVKVLFREITSEDIKSWLGIASSRPYELMYAGFSILFCLLGLFGGYKFNVVMWNVNMYLASAPFLFFTANISGLLYFFFAMFPKEIIILSIGCVANVVYLYPHIVFFFEVKKGIMNSGMFYTKNDVSHWCCCTKGSKTLDPSNETSGNEGEMKAYQYDEEVVS</sequence>
<accession>A0AAD3CJ19</accession>
<dbReference type="PANTHER" id="PTHR47852">
    <property type="entry name" value="OS06G0298400 PROTEIN"/>
    <property type="match status" value="1"/>
</dbReference>
<dbReference type="CDD" id="cd00201">
    <property type="entry name" value="WW"/>
    <property type="match status" value="3"/>
</dbReference>
<reference evidence="4 5" key="1">
    <citation type="journal article" date="2021" name="Sci. Rep.">
        <title>The genome of the diatom Chaetoceros tenuissimus carries an ancient integrated fragment of an extant virus.</title>
        <authorList>
            <person name="Hongo Y."/>
            <person name="Kimura K."/>
            <person name="Takaki Y."/>
            <person name="Yoshida Y."/>
            <person name="Baba S."/>
            <person name="Kobayashi G."/>
            <person name="Nagasaki K."/>
            <person name="Hano T."/>
            <person name="Tomaru Y."/>
        </authorList>
    </citation>
    <scope>NUCLEOTIDE SEQUENCE [LARGE SCALE GENOMIC DNA]</scope>
    <source>
        <strain evidence="4 5">NIES-3715</strain>
    </source>
</reference>
<dbReference type="SMART" id="SM00456">
    <property type="entry name" value="WW"/>
    <property type="match status" value="5"/>
</dbReference>
<dbReference type="InterPro" id="IPR001202">
    <property type="entry name" value="WW_dom"/>
</dbReference>
<dbReference type="InterPro" id="IPR036020">
    <property type="entry name" value="WW_dom_sf"/>
</dbReference>
<evidence type="ECO:0000313" key="4">
    <source>
        <dbReference type="EMBL" id="GFH45674.1"/>
    </source>
</evidence>
<feature type="region of interest" description="Disordered" evidence="1">
    <location>
        <begin position="299"/>
        <end position="341"/>
    </location>
</feature>
<feature type="region of interest" description="Disordered" evidence="1">
    <location>
        <begin position="209"/>
        <end position="240"/>
    </location>
</feature>
<feature type="domain" description="WW" evidence="3">
    <location>
        <begin position="388"/>
        <end position="422"/>
    </location>
</feature>
<gene>
    <name evidence="4" type="ORF">CTEN210_02148</name>
</gene>
<feature type="compositionally biased region" description="Polar residues" evidence="1">
    <location>
        <begin position="219"/>
        <end position="232"/>
    </location>
</feature>
<dbReference type="PROSITE" id="PS50020">
    <property type="entry name" value="WW_DOMAIN_2"/>
    <property type="match status" value="4"/>
</dbReference>
<evidence type="ECO:0000259" key="3">
    <source>
        <dbReference type="PROSITE" id="PS50020"/>
    </source>
</evidence>
<feature type="transmembrane region" description="Helical" evidence="2">
    <location>
        <begin position="615"/>
        <end position="637"/>
    </location>
</feature>
<organism evidence="4 5">
    <name type="scientific">Chaetoceros tenuissimus</name>
    <dbReference type="NCBI Taxonomy" id="426638"/>
    <lineage>
        <taxon>Eukaryota</taxon>
        <taxon>Sar</taxon>
        <taxon>Stramenopiles</taxon>
        <taxon>Ochrophyta</taxon>
        <taxon>Bacillariophyta</taxon>
        <taxon>Coscinodiscophyceae</taxon>
        <taxon>Chaetocerotophycidae</taxon>
        <taxon>Chaetocerotales</taxon>
        <taxon>Chaetocerotaceae</taxon>
        <taxon>Chaetoceros</taxon>
    </lineage>
</organism>
<dbReference type="PANTHER" id="PTHR47852:SF2">
    <property type="entry name" value="WW DOMAIN-CONTAINING PROTEIN"/>
    <property type="match status" value="1"/>
</dbReference>
<feature type="region of interest" description="Disordered" evidence="1">
    <location>
        <begin position="147"/>
        <end position="195"/>
    </location>
</feature>
<feature type="compositionally biased region" description="Polar residues" evidence="1">
    <location>
        <begin position="172"/>
        <end position="195"/>
    </location>
</feature>
<feature type="transmembrane region" description="Helical" evidence="2">
    <location>
        <begin position="497"/>
        <end position="520"/>
    </location>
</feature>
<dbReference type="Proteomes" id="UP001054902">
    <property type="component" value="Unassembled WGS sequence"/>
</dbReference>
<dbReference type="AlphaFoldDB" id="A0AAD3CJ19"/>
<evidence type="ECO:0000256" key="2">
    <source>
        <dbReference type="SAM" id="Phobius"/>
    </source>
</evidence>
<name>A0AAD3CJ19_9STRA</name>
<proteinExistence type="predicted"/>
<comment type="caution">
    <text evidence="4">The sequence shown here is derived from an EMBL/GenBank/DDBJ whole genome shotgun (WGS) entry which is preliminary data.</text>
</comment>
<feature type="region of interest" description="Disordered" evidence="1">
    <location>
        <begin position="369"/>
        <end position="394"/>
    </location>
</feature>
<dbReference type="EMBL" id="BLLK01000022">
    <property type="protein sequence ID" value="GFH45674.1"/>
    <property type="molecule type" value="Genomic_DNA"/>
</dbReference>
<keyword evidence="2" id="KW-1133">Transmembrane helix</keyword>
<evidence type="ECO:0000313" key="5">
    <source>
        <dbReference type="Proteomes" id="UP001054902"/>
    </source>
</evidence>
<dbReference type="Gene3D" id="2.20.70.10">
    <property type="match status" value="5"/>
</dbReference>
<feature type="transmembrane region" description="Helical" evidence="2">
    <location>
        <begin position="587"/>
        <end position="609"/>
    </location>
</feature>
<evidence type="ECO:0000256" key="1">
    <source>
        <dbReference type="SAM" id="MobiDB-lite"/>
    </source>
</evidence>
<feature type="domain" description="WW" evidence="3">
    <location>
        <begin position="285"/>
        <end position="306"/>
    </location>
</feature>
<feature type="compositionally biased region" description="Low complexity" evidence="1">
    <location>
        <begin position="149"/>
        <end position="171"/>
    </location>
</feature>
<dbReference type="SUPFAM" id="SSF51045">
    <property type="entry name" value="WW domain"/>
    <property type="match status" value="4"/>
</dbReference>
<feature type="transmembrane region" description="Helical" evidence="2">
    <location>
        <begin position="557"/>
        <end position="575"/>
    </location>
</feature>
<feature type="region of interest" description="Disordered" evidence="1">
    <location>
        <begin position="670"/>
        <end position="692"/>
    </location>
</feature>
<feature type="domain" description="WW" evidence="3">
    <location>
        <begin position="19"/>
        <end position="52"/>
    </location>
</feature>